<organism evidence="2 3">
    <name type="scientific">Desmophyllum pertusum</name>
    <dbReference type="NCBI Taxonomy" id="174260"/>
    <lineage>
        <taxon>Eukaryota</taxon>
        <taxon>Metazoa</taxon>
        <taxon>Cnidaria</taxon>
        <taxon>Anthozoa</taxon>
        <taxon>Hexacorallia</taxon>
        <taxon>Scleractinia</taxon>
        <taxon>Caryophylliina</taxon>
        <taxon>Caryophylliidae</taxon>
        <taxon>Desmophyllum</taxon>
    </lineage>
</organism>
<name>A0A9W9ZRV5_9CNID</name>
<accession>A0A9W9ZRV5</accession>
<dbReference type="Proteomes" id="UP001163046">
    <property type="component" value="Unassembled WGS sequence"/>
</dbReference>
<feature type="transmembrane region" description="Helical" evidence="1">
    <location>
        <begin position="12"/>
        <end position="33"/>
    </location>
</feature>
<dbReference type="InterPro" id="IPR030417">
    <property type="entry name" value="MS4A"/>
</dbReference>
<keyword evidence="3" id="KW-1185">Reference proteome</keyword>
<gene>
    <name evidence="2" type="ORF">OS493_019542</name>
</gene>
<proteinExistence type="predicted"/>
<dbReference type="OrthoDB" id="5970442at2759"/>
<keyword evidence="1" id="KW-1133">Transmembrane helix</keyword>
<reference evidence="2" key="1">
    <citation type="submission" date="2023-01" db="EMBL/GenBank/DDBJ databases">
        <title>Genome assembly of the deep-sea coral Lophelia pertusa.</title>
        <authorList>
            <person name="Herrera S."/>
            <person name="Cordes E."/>
        </authorList>
    </citation>
    <scope>NUCLEOTIDE SEQUENCE</scope>
    <source>
        <strain evidence="2">USNM1676648</strain>
        <tissue evidence="2">Polyp</tissue>
    </source>
</reference>
<evidence type="ECO:0000256" key="1">
    <source>
        <dbReference type="SAM" id="Phobius"/>
    </source>
</evidence>
<comment type="caution">
    <text evidence="2">The sequence shown here is derived from an EMBL/GenBank/DDBJ whole genome shotgun (WGS) entry which is preliminary data.</text>
</comment>
<dbReference type="PANTHER" id="PTHR23320:SF165">
    <property type="entry name" value="MARVEL DOMAIN-CONTAINING PROTEIN"/>
    <property type="match status" value="1"/>
</dbReference>
<sequence>MAYRASSLRGLAIAQMVFGALMMVFGVGSIIAVDYWSSYVAFGIWVGIWVLITGILGYIGAKNDLAPNKCLIGCFMGFSITACVLAGIMFIFYCIAVAELVGSYVAEMITFITNIQIIQHVIQIIQHVIQITITITVTREAKDI</sequence>
<dbReference type="AlphaFoldDB" id="A0A9W9ZRV5"/>
<evidence type="ECO:0000313" key="2">
    <source>
        <dbReference type="EMBL" id="KAJ7384864.1"/>
    </source>
</evidence>
<feature type="transmembrane region" description="Helical" evidence="1">
    <location>
        <begin position="39"/>
        <end position="59"/>
    </location>
</feature>
<keyword evidence="1" id="KW-0472">Membrane</keyword>
<evidence type="ECO:0000313" key="3">
    <source>
        <dbReference type="Proteomes" id="UP001163046"/>
    </source>
</evidence>
<feature type="transmembrane region" description="Helical" evidence="1">
    <location>
        <begin position="71"/>
        <end position="98"/>
    </location>
</feature>
<protein>
    <submittedName>
        <fullName evidence="2">Uncharacterized protein</fullName>
    </submittedName>
</protein>
<dbReference type="EMBL" id="MU825884">
    <property type="protein sequence ID" value="KAJ7384864.1"/>
    <property type="molecule type" value="Genomic_DNA"/>
</dbReference>
<dbReference type="PANTHER" id="PTHR23320">
    <property type="entry name" value="MEMBRANE-SPANNING 4-DOMAINS SUBFAMILY A MS4A -RELATED"/>
    <property type="match status" value="1"/>
</dbReference>
<keyword evidence="1" id="KW-0812">Transmembrane</keyword>